<evidence type="ECO:0000259" key="2">
    <source>
        <dbReference type="Pfam" id="PF25973"/>
    </source>
</evidence>
<dbReference type="Pfam" id="PF25973">
    <property type="entry name" value="BSH_CzcB"/>
    <property type="match status" value="1"/>
</dbReference>
<dbReference type="InterPro" id="IPR006143">
    <property type="entry name" value="RND_pump_MFP"/>
</dbReference>
<dbReference type="Gene3D" id="2.40.420.20">
    <property type="match status" value="1"/>
</dbReference>
<evidence type="ECO:0000313" key="3">
    <source>
        <dbReference type="EMBL" id="QJA06522.1"/>
    </source>
</evidence>
<accession>A0A6H1WTK3</accession>
<dbReference type="NCBIfam" id="TIGR01730">
    <property type="entry name" value="RND_mfp"/>
    <property type="match status" value="1"/>
</dbReference>
<dbReference type="SUPFAM" id="SSF111369">
    <property type="entry name" value="HlyD-like secretion proteins"/>
    <property type="match status" value="1"/>
</dbReference>
<dbReference type="RefSeq" id="WP_168719872.1">
    <property type="nucleotide sequence ID" value="NZ_CP042909.1"/>
</dbReference>
<feature type="domain" description="CzcB-like barrel-sandwich hybrid" evidence="2">
    <location>
        <begin position="71"/>
        <end position="206"/>
    </location>
</feature>
<dbReference type="Gene3D" id="1.10.287.470">
    <property type="entry name" value="Helix hairpin bin"/>
    <property type="match status" value="1"/>
</dbReference>
<evidence type="ECO:0000256" key="1">
    <source>
        <dbReference type="ARBA" id="ARBA00009477"/>
    </source>
</evidence>
<organism evidence="3 4">
    <name type="scientific">Thermosulfurimonas marina</name>
    <dbReference type="NCBI Taxonomy" id="2047767"/>
    <lineage>
        <taxon>Bacteria</taxon>
        <taxon>Pseudomonadati</taxon>
        <taxon>Thermodesulfobacteriota</taxon>
        <taxon>Thermodesulfobacteria</taxon>
        <taxon>Thermodesulfobacteriales</taxon>
        <taxon>Thermodesulfobacteriaceae</taxon>
        <taxon>Thermosulfurimonas</taxon>
    </lineage>
</organism>
<dbReference type="KEGG" id="tmai:FVE67_06810"/>
<dbReference type="EMBL" id="CP042909">
    <property type="protein sequence ID" value="QJA06522.1"/>
    <property type="molecule type" value="Genomic_DNA"/>
</dbReference>
<dbReference type="AlphaFoldDB" id="A0A6H1WTK3"/>
<comment type="similarity">
    <text evidence="1">Belongs to the membrane fusion protein (MFP) (TC 8.A.1) family.</text>
</comment>
<dbReference type="InterPro" id="IPR058647">
    <property type="entry name" value="BSH_CzcB-like"/>
</dbReference>
<reference evidence="3 4" key="1">
    <citation type="submission" date="2019-08" db="EMBL/GenBank/DDBJ databases">
        <title>Complete genome sequence of Thermosulfurimonas marina SU872T, an anaerobic thermophilic chemolithoautotrophic bacterium isolated from a shallow marine hydrothermal vent.</title>
        <authorList>
            <person name="Allioux M."/>
            <person name="Jebbar M."/>
            <person name="Slobodkina G."/>
            <person name="Slobodkin A."/>
            <person name="Moalic Y."/>
            <person name="Frolova A."/>
            <person name="Shao Z."/>
            <person name="Alain K."/>
        </authorList>
    </citation>
    <scope>NUCLEOTIDE SEQUENCE [LARGE SCALE GENOMIC DNA]</scope>
    <source>
        <strain evidence="3 4">SU872</strain>
    </source>
</reference>
<name>A0A6H1WTK3_9BACT</name>
<dbReference type="GO" id="GO:1990281">
    <property type="term" value="C:efflux pump complex"/>
    <property type="evidence" value="ECO:0007669"/>
    <property type="project" value="TreeGrafter"/>
</dbReference>
<dbReference type="PANTHER" id="PTHR30469">
    <property type="entry name" value="MULTIDRUG RESISTANCE PROTEIN MDTA"/>
    <property type="match status" value="1"/>
</dbReference>
<keyword evidence="4" id="KW-1185">Reference proteome</keyword>
<evidence type="ECO:0000313" key="4">
    <source>
        <dbReference type="Proteomes" id="UP000501253"/>
    </source>
</evidence>
<dbReference type="Gene3D" id="2.40.50.100">
    <property type="match status" value="1"/>
</dbReference>
<dbReference type="Proteomes" id="UP000501253">
    <property type="component" value="Chromosome"/>
</dbReference>
<dbReference type="Gene3D" id="2.40.30.170">
    <property type="match status" value="1"/>
</dbReference>
<protein>
    <submittedName>
        <fullName evidence="3">Efflux RND transporter periplasmic adaptor subunit</fullName>
    </submittedName>
</protein>
<dbReference type="PANTHER" id="PTHR30469:SF15">
    <property type="entry name" value="HLYD FAMILY OF SECRETION PROTEINS"/>
    <property type="match status" value="1"/>
</dbReference>
<gene>
    <name evidence="3" type="ORF">FVE67_06810</name>
</gene>
<sequence length="371" mass="41123">MKRFFRILVPVFVLILLVAGGVRLIKRRRAALRKLPPPQAAPLPLEAARVQVGPFEVTEHYLGEIRPFLSARLSSRLSGYLLEVRKYEGDPVRKSEVLARIDDHELQARIQSLERQVAAAEAEFLARKHTFERDRVLYQNRAISQEAFENSRAAFKKAEATLHTLRAELASARADLTYTLIRAPFSGVITRRLKEPGDLVTPGTPILEMEAPEKGYRIFVSVPQARAAALRAGTRAYLREDRQRLPVKVFRVHPAVGAGELATVEIRVAKRPFGLPSGARVGVDLVVKDLPRAAIVPLKSLLENVNRAYVFRLRPEKGALAQVEVVPVRVLGRSGERVAVSGALSQGDLVAVAEESTLLRLHPGEVVRVVP</sequence>
<dbReference type="GO" id="GO:0015562">
    <property type="term" value="F:efflux transmembrane transporter activity"/>
    <property type="evidence" value="ECO:0007669"/>
    <property type="project" value="TreeGrafter"/>
</dbReference>
<proteinExistence type="inferred from homology"/>